<feature type="region of interest" description="Disordered" evidence="1">
    <location>
        <begin position="147"/>
        <end position="247"/>
    </location>
</feature>
<feature type="compositionally biased region" description="Low complexity" evidence="1">
    <location>
        <begin position="213"/>
        <end position="229"/>
    </location>
</feature>
<feature type="domain" description="Peptidoglycan binding-like" evidence="3">
    <location>
        <begin position="259"/>
        <end position="316"/>
    </location>
</feature>
<dbReference type="Proteomes" id="UP000034196">
    <property type="component" value="Unassembled WGS sequence"/>
</dbReference>
<sequence length="323" mass="32025">MTEQSGGLGHHPCPECGAPRGAGNAPVCSCGQQVSDALRDARTAEAAEAEDFGPLRIRPYVELGDVQESEWATMQLRTVPAASAAAGPGGGESPAGGRAAARSANRARRGRRVALPVTAVAVVAALAGAGWSQGMFSYHTPTRESAASDDIRASVPAGSAAPSSSSSARPSADASVSGEPEATDGASASASASVSASVSASTLSDGASPDPSGTATEAAGGGSATADATRTPATVAGGGGGDGGGGGSAAGPVLRLGSSGAEVTELQLRLNQLYLYFGHADGVFDQGVENSLRVYQWARGLRDDLGVYDAATRRMLESETHEP</sequence>
<dbReference type="InterPro" id="IPR002477">
    <property type="entry name" value="Peptidoglycan-bd-like"/>
</dbReference>
<name>A0A1J4NY46_9ACTN</name>
<keyword evidence="5" id="KW-1185">Reference proteome</keyword>
<gene>
    <name evidence="4" type="ORF">WN71_014715</name>
</gene>
<dbReference type="Gene3D" id="1.10.101.10">
    <property type="entry name" value="PGBD-like superfamily/PGBD"/>
    <property type="match status" value="1"/>
</dbReference>
<dbReference type="OrthoDB" id="3874291at2"/>
<keyword evidence="2" id="KW-0472">Membrane</keyword>
<feature type="region of interest" description="Disordered" evidence="1">
    <location>
        <begin position="82"/>
        <end position="110"/>
    </location>
</feature>
<evidence type="ECO:0000313" key="5">
    <source>
        <dbReference type="Proteomes" id="UP000034196"/>
    </source>
</evidence>
<feature type="compositionally biased region" description="Low complexity" evidence="1">
    <location>
        <begin position="153"/>
        <end position="177"/>
    </location>
</feature>
<feature type="compositionally biased region" description="Gly residues" evidence="1">
    <location>
        <begin position="236"/>
        <end position="247"/>
    </location>
</feature>
<dbReference type="SUPFAM" id="SSF47090">
    <property type="entry name" value="PGBD-like"/>
    <property type="match status" value="1"/>
</dbReference>
<proteinExistence type="predicted"/>
<evidence type="ECO:0000259" key="3">
    <source>
        <dbReference type="Pfam" id="PF01471"/>
    </source>
</evidence>
<evidence type="ECO:0000313" key="4">
    <source>
        <dbReference type="EMBL" id="OIJ67248.1"/>
    </source>
</evidence>
<dbReference type="EMBL" id="LAVA02000030">
    <property type="protein sequence ID" value="OIJ67248.1"/>
    <property type="molecule type" value="Genomic_DNA"/>
</dbReference>
<feature type="compositionally biased region" description="Low complexity" evidence="1">
    <location>
        <begin position="95"/>
        <end position="104"/>
    </location>
</feature>
<comment type="caution">
    <text evidence="4">The sequence shown here is derived from an EMBL/GenBank/DDBJ whole genome shotgun (WGS) entry which is preliminary data.</text>
</comment>
<feature type="region of interest" description="Disordered" evidence="1">
    <location>
        <begin position="1"/>
        <end position="25"/>
    </location>
</feature>
<dbReference type="STRING" id="1428628.WN71_014715"/>
<dbReference type="Pfam" id="PF01471">
    <property type="entry name" value="PG_binding_1"/>
    <property type="match status" value="1"/>
</dbReference>
<keyword evidence="2" id="KW-0812">Transmembrane</keyword>
<evidence type="ECO:0000256" key="1">
    <source>
        <dbReference type="SAM" id="MobiDB-lite"/>
    </source>
</evidence>
<protein>
    <recommendedName>
        <fullName evidence="3">Peptidoglycan binding-like domain-containing protein</fullName>
    </recommendedName>
</protein>
<accession>A0A1J4NY46</accession>
<evidence type="ECO:0000256" key="2">
    <source>
        <dbReference type="SAM" id="Phobius"/>
    </source>
</evidence>
<reference evidence="4" key="1">
    <citation type="submission" date="2016-10" db="EMBL/GenBank/DDBJ databases">
        <title>Genome sequence of Streptomyces mangrovisoli MUSC 149.</title>
        <authorList>
            <person name="Lee L.-H."/>
            <person name="Ser H.-L."/>
        </authorList>
    </citation>
    <scope>NUCLEOTIDE SEQUENCE [LARGE SCALE GENOMIC DNA]</scope>
    <source>
        <strain evidence="4">MUSC 149</strain>
    </source>
</reference>
<feature type="transmembrane region" description="Helical" evidence="2">
    <location>
        <begin position="113"/>
        <end position="131"/>
    </location>
</feature>
<organism evidence="4 5">
    <name type="scientific">Streptomyces mangrovisoli</name>
    <dbReference type="NCBI Taxonomy" id="1428628"/>
    <lineage>
        <taxon>Bacteria</taxon>
        <taxon>Bacillati</taxon>
        <taxon>Actinomycetota</taxon>
        <taxon>Actinomycetes</taxon>
        <taxon>Kitasatosporales</taxon>
        <taxon>Streptomycetaceae</taxon>
        <taxon>Streptomyces</taxon>
    </lineage>
</organism>
<dbReference type="AlphaFoldDB" id="A0A1J4NY46"/>
<dbReference type="InterPro" id="IPR036366">
    <property type="entry name" value="PGBDSf"/>
</dbReference>
<dbReference type="InterPro" id="IPR036365">
    <property type="entry name" value="PGBD-like_sf"/>
</dbReference>
<dbReference type="RefSeq" id="WP_046583115.1">
    <property type="nucleotide sequence ID" value="NZ_LAVA02000030.1"/>
</dbReference>
<feature type="compositionally biased region" description="Low complexity" evidence="1">
    <location>
        <begin position="186"/>
        <end position="201"/>
    </location>
</feature>
<keyword evidence="2" id="KW-1133">Transmembrane helix</keyword>